<gene>
    <name evidence="2" type="ORF">PUV54_04450</name>
</gene>
<dbReference type="GO" id="GO:0005737">
    <property type="term" value="C:cytoplasm"/>
    <property type="evidence" value="ECO:0007669"/>
    <property type="project" value="TreeGrafter"/>
</dbReference>
<dbReference type="AlphaFoldDB" id="A0AAF0CGJ5"/>
<dbReference type="Pfam" id="PF13302">
    <property type="entry name" value="Acetyltransf_3"/>
    <property type="match status" value="1"/>
</dbReference>
<dbReference type="InterPro" id="IPR016181">
    <property type="entry name" value="Acyl_CoA_acyltransferase"/>
</dbReference>
<evidence type="ECO:0000313" key="3">
    <source>
        <dbReference type="Proteomes" id="UP001214043"/>
    </source>
</evidence>
<dbReference type="RefSeq" id="WP_274494366.1">
    <property type="nucleotide sequence ID" value="NZ_CP118166.1"/>
</dbReference>
<dbReference type="InterPro" id="IPR051908">
    <property type="entry name" value="Ribosomal_N-acetyltransferase"/>
</dbReference>
<name>A0AAF0CGJ5_9PROT</name>
<dbReference type="EMBL" id="CP118166">
    <property type="protein sequence ID" value="WDI32444.1"/>
    <property type="molecule type" value="Genomic_DNA"/>
</dbReference>
<dbReference type="SUPFAM" id="SSF55729">
    <property type="entry name" value="Acyl-CoA N-acyltransferases (Nat)"/>
    <property type="match status" value="1"/>
</dbReference>
<organism evidence="2 3">
    <name type="scientific">Hyphococcus flavus</name>
    <dbReference type="NCBI Taxonomy" id="1866326"/>
    <lineage>
        <taxon>Bacteria</taxon>
        <taxon>Pseudomonadati</taxon>
        <taxon>Pseudomonadota</taxon>
        <taxon>Alphaproteobacteria</taxon>
        <taxon>Parvularculales</taxon>
        <taxon>Parvularculaceae</taxon>
        <taxon>Hyphococcus</taxon>
    </lineage>
</organism>
<protein>
    <submittedName>
        <fullName evidence="2">GNAT family protein</fullName>
    </submittedName>
</protein>
<sequence>MSADLSNWQWRAPPDLKPTAGRYVKTEPAQFPDAATELFPVLCSEGDADLWTYIPLGPFETAESFGETMRFVTGQQNWQTHMFRDAATNAPLGMASYMRIRPEAGSVEVGCIVLSKKLQRTAAATEAMYLMARHVFDDLGYRRYEWKCNNDNAASRRAALRLGFTFEGVFRQDMVMKGRNRDTAWYSMLDSEWPAVKAAFESWLASDNFDGGGQQRRSLADIRAAI</sequence>
<dbReference type="GO" id="GO:1990189">
    <property type="term" value="F:protein N-terminal-serine acetyltransferase activity"/>
    <property type="evidence" value="ECO:0007669"/>
    <property type="project" value="TreeGrafter"/>
</dbReference>
<dbReference type="PANTHER" id="PTHR43441:SF2">
    <property type="entry name" value="FAMILY ACETYLTRANSFERASE, PUTATIVE (AFU_ORTHOLOGUE AFUA_7G00850)-RELATED"/>
    <property type="match status" value="1"/>
</dbReference>
<feature type="domain" description="N-acetyltransferase" evidence="1">
    <location>
        <begin position="46"/>
        <end position="165"/>
    </location>
</feature>
<accession>A0AAF0CGJ5</accession>
<dbReference type="KEGG" id="hfl:PUV54_04450"/>
<evidence type="ECO:0000313" key="2">
    <source>
        <dbReference type="EMBL" id="WDI32444.1"/>
    </source>
</evidence>
<dbReference type="FunFam" id="3.40.630.30:FF:000047">
    <property type="entry name" value="Acetyltransferase, GNAT family"/>
    <property type="match status" value="1"/>
</dbReference>
<dbReference type="InterPro" id="IPR000182">
    <property type="entry name" value="GNAT_dom"/>
</dbReference>
<dbReference type="PANTHER" id="PTHR43441">
    <property type="entry name" value="RIBOSOMAL-PROTEIN-SERINE ACETYLTRANSFERASE"/>
    <property type="match status" value="1"/>
</dbReference>
<reference evidence="2" key="1">
    <citation type="submission" date="2023-02" db="EMBL/GenBank/DDBJ databases">
        <title>Genome sequence of Hyphococcus flavus.</title>
        <authorList>
            <person name="Rong J.-C."/>
            <person name="Zhao Q."/>
            <person name="Yi M."/>
            <person name="Wu J.-Y."/>
        </authorList>
    </citation>
    <scope>NUCLEOTIDE SEQUENCE</scope>
    <source>
        <strain evidence="2">MCCC 1K03223</strain>
    </source>
</reference>
<proteinExistence type="predicted"/>
<dbReference type="Proteomes" id="UP001214043">
    <property type="component" value="Chromosome"/>
</dbReference>
<dbReference type="GO" id="GO:0008999">
    <property type="term" value="F:protein-N-terminal-alanine acetyltransferase activity"/>
    <property type="evidence" value="ECO:0007669"/>
    <property type="project" value="TreeGrafter"/>
</dbReference>
<evidence type="ECO:0000259" key="1">
    <source>
        <dbReference type="Pfam" id="PF13302"/>
    </source>
</evidence>
<keyword evidence="3" id="KW-1185">Reference proteome</keyword>
<dbReference type="Gene3D" id="3.40.630.30">
    <property type="match status" value="1"/>
</dbReference>